<dbReference type="InterPro" id="IPR048278">
    <property type="entry name" value="PFN"/>
</dbReference>
<evidence type="ECO:0000313" key="6">
    <source>
        <dbReference type="EMBL" id="PHJ23784.1"/>
    </source>
</evidence>
<dbReference type="InterPro" id="IPR016814">
    <property type="entry name" value="Profilin_apicomplexa"/>
</dbReference>
<feature type="signal peptide" evidence="5">
    <location>
        <begin position="1"/>
        <end position="17"/>
    </location>
</feature>
<sequence>MQVRLFILLLRTRGSFLSCCHFAIVFFRPVCKMSEWDSVVKEWLVDTGYCCAGGIASAEDGSVFAAAADDGDGWSKLFKEDHEEDVLGEDGSVSGKVTINEACTLKAAVDEGSCPNGVWIGGQKYKVVAPEKGFDYNGTSFDITMCARPKGGAHLIKTQNGSIVIALYDEEKEQDKGNSRTTALAFAEYLHQSGY</sequence>
<organism evidence="6 7">
    <name type="scientific">Cystoisospora suis</name>
    <dbReference type="NCBI Taxonomy" id="483139"/>
    <lineage>
        <taxon>Eukaryota</taxon>
        <taxon>Sar</taxon>
        <taxon>Alveolata</taxon>
        <taxon>Apicomplexa</taxon>
        <taxon>Conoidasida</taxon>
        <taxon>Coccidia</taxon>
        <taxon>Eucoccidiorida</taxon>
        <taxon>Eimeriorina</taxon>
        <taxon>Sarcocystidae</taxon>
        <taxon>Cystoisospora</taxon>
    </lineage>
</organism>
<keyword evidence="7" id="KW-1185">Reference proteome</keyword>
<dbReference type="VEuPathDB" id="ToxoDB:CSUI_002367"/>
<dbReference type="AlphaFoldDB" id="A0A2C6L9D3"/>
<keyword evidence="2" id="KW-0206">Cytoskeleton</keyword>
<dbReference type="Pfam" id="PF00235">
    <property type="entry name" value="Profilin"/>
    <property type="match status" value="1"/>
</dbReference>
<dbReference type="Gene3D" id="3.30.450.30">
    <property type="entry name" value="Dynein light chain 2a, cytoplasmic"/>
    <property type="match status" value="1"/>
</dbReference>
<comment type="subcellular location">
    <subcellularLocation>
        <location evidence="2">Cytoplasm</location>
        <location evidence="2">Cytoskeleton</location>
    </subcellularLocation>
</comment>
<keyword evidence="2 4" id="KW-0009">Actin-binding</keyword>
<evidence type="ECO:0000256" key="1">
    <source>
        <dbReference type="ARBA" id="ARBA00010058"/>
    </source>
</evidence>
<evidence type="ECO:0000256" key="2">
    <source>
        <dbReference type="PIRNR" id="PIRNR022993"/>
    </source>
</evidence>
<keyword evidence="5" id="KW-0732">Signal</keyword>
<dbReference type="EMBL" id="MIGC01001010">
    <property type="protein sequence ID" value="PHJ23784.1"/>
    <property type="molecule type" value="Genomic_DNA"/>
</dbReference>
<evidence type="ECO:0000313" key="7">
    <source>
        <dbReference type="Proteomes" id="UP000221165"/>
    </source>
</evidence>
<dbReference type="GO" id="GO:0005543">
    <property type="term" value="F:phospholipid binding"/>
    <property type="evidence" value="ECO:0007669"/>
    <property type="project" value="UniProtKB-UniRule"/>
</dbReference>
<feature type="site" description="Interaction with Pro-rich sequence" evidence="3">
    <location>
        <position position="64"/>
    </location>
</feature>
<evidence type="ECO:0000256" key="4">
    <source>
        <dbReference type="RuleBase" id="RU003909"/>
    </source>
</evidence>
<dbReference type="PIRSF" id="PIRSF022993">
    <property type="entry name" value="Profilin_apicomplexa"/>
    <property type="match status" value="1"/>
</dbReference>
<dbReference type="GO" id="GO:0015629">
    <property type="term" value="C:actin cytoskeleton"/>
    <property type="evidence" value="ECO:0007669"/>
    <property type="project" value="UniProtKB-UniRule"/>
</dbReference>
<dbReference type="GO" id="GO:0003785">
    <property type="term" value="F:actin monomer binding"/>
    <property type="evidence" value="ECO:0007669"/>
    <property type="project" value="UniProtKB-UniRule"/>
</dbReference>
<keyword evidence="2" id="KW-0963">Cytoplasm</keyword>
<dbReference type="Proteomes" id="UP000221165">
    <property type="component" value="Unassembled WGS sequence"/>
</dbReference>
<comment type="subunit">
    <text evidence="2">Binds actin.</text>
</comment>
<feature type="chain" id="PRO_5012383598" description="Profilin" evidence="5">
    <location>
        <begin position="18"/>
        <end position="195"/>
    </location>
</feature>
<dbReference type="InterPro" id="IPR005455">
    <property type="entry name" value="PFN_euk"/>
</dbReference>
<reference evidence="6 7" key="1">
    <citation type="journal article" date="2017" name="Int. J. Parasitol.">
        <title>The genome of the protozoan parasite Cystoisospora suis and a reverse vaccinology approach to identify vaccine candidates.</title>
        <authorList>
            <person name="Palmieri N."/>
            <person name="Shrestha A."/>
            <person name="Ruttkowski B."/>
            <person name="Beck T."/>
            <person name="Vogl C."/>
            <person name="Tomley F."/>
            <person name="Blake D.P."/>
            <person name="Joachim A."/>
        </authorList>
    </citation>
    <scope>NUCLEOTIDE SEQUENCE [LARGE SCALE GENOMIC DNA]</scope>
    <source>
        <strain evidence="6 7">Wien I</strain>
    </source>
</reference>
<dbReference type="GO" id="GO:0030036">
    <property type="term" value="P:actin cytoskeleton organization"/>
    <property type="evidence" value="ECO:0007669"/>
    <property type="project" value="UniProtKB-UniRule"/>
</dbReference>
<comment type="function">
    <text evidence="2">Binds to proline rich sequences in various regulatory formin-like proteins and also to membrane phospholipids. Binds to actin and affects the structure of the cytoskeleton.</text>
</comment>
<evidence type="ECO:0000256" key="3">
    <source>
        <dbReference type="PIRSR" id="PIRSR022993-1"/>
    </source>
</evidence>
<dbReference type="GeneID" id="94425780"/>
<dbReference type="SUPFAM" id="SSF55770">
    <property type="entry name" value="Profilin (actin-binding protein)"/>
    <property type="match status" value="1"/>
</dbReference>
<evidence type="ECO:0000256" key="5">
    <source>
        <dbReference type="SAM" id="SignalP"/>
    </source>
</evidence>
<dbReference type="InterPro" id="IPR036140">
    <property type="entry name" value="PFN_sf"/>
</dbReference>
<keyword evidence="2" id="KW-0446">Lipid-binding</keyword>
<dbReference type="RefSeq" id="XP_067925458.1">
    <property type="nucleotide sequence ID" value="XM_068062569.1"/>
</dbReference>
<dbReference type="OrthoDB" id="421374at2759"/>
<protein>
    <recommendedName>
        <fullName evidence="2 4">Profilin</fullName>
    </recommendedName>
</protein>
<proteinExistence type="inferred from homology"/>
<gene>
    <name evidence="6" type="ORF">CSUI_002367</name>
</gene>
<accession>A0A2C6L9D3</accession>
<dbReference type="SMART" id="SM00392">
    <property type="entry name" value="PROF"/>
    <property type="match status" value="1"/>
</dbReference>
<comment type="similarity">
    <text evidence="1 2 4">Belongs to the profilin family.</text>
</comment>
<name>A0A2C6L9D3_9APIC</name>
<dbReference type="GO" id="GO:0060327">
    <property type="term" value="P:cytoplasmic actin-based contraction involved in cell motility"/>
    <property type="evidence" value="ECO:0007669"/>
    <property type="project" value="UniProtKB-UniRule"/>
</dbReference>
<comment type="caution">
    <text evidence="6">The sequence shown here is derived from an EMBL/GenBank/DDBJ whole genome shotgun (WGS) entry which is preliminary data.</text>
</comment>